<dbReference type="SMART" id="SM00849">
    <property type="entry name" value="Lactamase_B"/>
    <property type="match status" value="1"/>
</dbReference>
<dbReference type="PANTHER" id="PTHR43546:SF3">
    <property type="entry name" value="UPF0173 METAL-DEPENDENT HYDROLASE MJ1163"/>
    <property type="match status" value="1"/>
</dbReference>
<dbReference type="Gene3D" id="3.60.15.10">
    <property type="entry name" value="Ribonuclease Z/Hydroxyacylglutathione hydrolase-like"/>
    <property type="match status" value="1"/>
</dbReference>
<sequence length="233" mass="24838">MKLTWYGHSAFRAEAGDAKILIDPFLSGNPSWPGGWEEPAEGVTHVLLTHGHNDHFGDTIAILKKTGAMLVANAEISDFVAGKGIENVNPGNHGGTVDCGGFTVTFVNAVHSSALTQENGQAVYLGNPNGLVLHFPDDRTLYHMGDTDIFSDMALINELHQPQIGLVPVGDRFTMGGAVAALACRRFFQFEAVVPCHYGTFGVLDQSADKFVSGMEGSGTELVLPTVGQAREI</sequence>
<dbReference type="RefSeq" id="WP_106771935.1">
    <property type="nucleotide sequence ID" value="NZ_PXYK01000007.1"/>
</dbReference>
<dbReference type="Pfam" id="PF13483">
    <property type="entry name" value="Lactamase_B_3"/>
    <property type="match status" value="1"/>
</dbReference>
<name>A0A2P7SH82_9HYPH</name>
<evidence type="ECO:0000313" key="4">
    <source>
        <dbReference type="EMBL" id="PSJ61827.1"/>
    </source>
</evidence>
<evidence type="ECO:0000313" key="5">
    <source>
        <dbReference type="Proteomes" id="UP000241229"/>
    </source>
</evidence>
<evidence type="ECO:0000256" key="2">
    <source>
        <dbReference type="HAMAP-Rule" id="MF_00457"/>
    </source>
</evidence>
<dbReference type="OrthoDB" id="9789133at2"/>
<dbReference type="InterPro" id="IPR022877">
    <property type="entry name" value="UPF0173"/>
</dbReference>
<accession>A0A2P7SH82</accession>
<evidence type="ECO:0000259" key="3">
    <source>
        <dbReference type="SMART" id="SM00849"/>
    </source>
</evidence>
<keyword evidence="5" id="KW-1185">Reference proteome</keyword>
<keyword evidence="1 2" id="KW-0378">Hydrolase</keyword>
<proteinExistence type="inferred from homology"/>
<comment type="caution">
    <text evidence="4">The sequence shown here is derived from an EMBL/GenBank/DDBJ whole genome shotgun (WGS) entry which is preliminary data.</text>
</comment>
<evidence type="ECO:0000256" key="1">
    <source>
        <dbReference type="ARBA" id="ARBA00022801"/>
    </source>
</evidence>
<organism evidence="4 5">
    <name type="scientific">Kumtagia ephedrae</name>
    <dbReference type="NCBI Taxonomy" id="2116701"/>
    <lineage>
        <taxon>Bacteria</taxon>
        <taxon>Pseudomonadati</taxon>
        <taxon>Pseudomonadota</taxon>
        <taxon>Alphaproteobacteria</taxon>
        <taxon>Hyphomicrobiales</taxon>
        <taxon>Phyllobacteriaceae</taxon>
        <taxon>Kumtagia</taxon>
    </lineage>
</organism>
<comment type="similarity">
    <text evidence="2">Belongs to the UPF0173 family.</text>
</comment>
<dbReference type="NCBIfam" id="NF001911">
    <property type="entry name" value="PRK00685.1"/>
    <property type="match status" value="1"/>
</dbReference>
<dbReference type="Proteomes" id="UP000241229">
    <property type="component" value="Unassembled WGS sequence"/>
</dbReference>
<dbReference type="InterPro" id="IPR050114">
    <property type="entry name" value="UPF0173_UPF0282_UlaG_hydrolase"/>
</dbReference>
<protein>
    <recommendedName>
        <fullName evidence="2">UPF0173 metal-dependent hydrolase C7I84_09520</fullName>
    </recommendedName>
</protein>
<dbReference type="SUPFAM" id="SSF56281">
    <property type="entry name" value="Metallo-hydrolase/oxidoreductase"/>
    <property type="match status" value="1"/>
</dbReference>
<gene>
    <name evidence="4" type="ORF">C7I84_09520</name>
</gene>
<dbReference type="EMBL" id="PXYK01000007">
    <property type="protein sequence ID" value="PSJ61827.1"/>
    <property type="molecule type" value="Genomic_DNA"/>
</dbReference>
<dbReference type="InterPro" id="IPR001279">
    <property type="entry name" value="Metallo-B-lactamas"/>
</dbReference>
<feature type="domain" description="Metallo-beta-lactamase" evidence="3">
    <location>
        <begin position="7"/>
        <end position="197"/>
    </location>
</feature>
<dbReference type="PANTHER" id="PTHR43546">
    <property type="entry name" value="UPF0173 METAL-DEPENDENT HYDROLASE MJ1163-RELATED"/>
    <property type="match status" value="1"/>
</dbReference>
<dbReference type="InterPro" id="IPR036866">
    <property type="entry name" value="RibonucZ/Hydroxyglut_hydro"/>
</dbReference>
<dbReference type="HAMAP" id="MF_00457">
    <property type="entry name" value="UPF0173"/>
    <property type="match status" value="1"/>
</dbReference>
<reference evidence="4 5" key="1">
    <citation type="submission" date="2018-03" db="EMBL/GenBank/DDBJ databases">
        <title>The draft genome of Mesorhizobium sp. 6GN-30.</title>
        <authorList>
            <person name="Liu L."/>
            <person name="Li L."/>
            <person name="Wang T."/>
            <person name="Zhang X."/>
            <person name="Liang L."/>
        </authorList>
    </citation>
    <scope>NUCLEOTIDE SEQUENCE [LARGE SCALE GENOMIC DNA]</scope>
    <source>
        <strain evidence="4 5">6GN30</strain>
    </source>
</reference>
<dbReference type="AlphaFoldDB" id="A0A2P7SH82"/>
<dbReference type="GO" id="GO:0016787">
    <property type="term" value="F:hydrolase activity"/>
    <property type="evidence" value="ECO:0007669"/>
    <property type="project" value="UniProtKB-UniRule"/>
</dbReference>